<keyword evidence="2" id="KW-0564">Palmitate</keyword>
<protein>
    <submittedName>
        <fullName evidence="4">Secretion system type I outer membrane efflux pump lipoprotein NodT</fullName>
    </submittedName>
</protein>
<dbReference type="Gene3D" id="1.20.1600.10">
    <property type="entry name" value="Outer membrane efflux proteins (OEP)"/>
    <property type="match status" value="1"/>
</dbReference>
<dbReference type="NCBIfam" id="TIGR01845">
    <property type="entry name" value="outer_NodT"/>
    <property type="match status" value="1"/>
</dbReference>
<feature type="region of interest" description="Disordered" evidence="3">
    <location>
        <begin position="1"/>
        <end position="24"/>
    </location>
</feature>
<evidence type="ECO:0000256" key="3">
    <source>
        <dbReference type="SAM" id="MobiDB-lite"/>
    </source>
</evidence>
<keyword evidence="2" id="KW-0472">Membrane</keyword>
<evidence type="ECO:0000313" key="5">
    <source>
        <dbReference type="Proteomes" id="UP000484858"/>
    </source>
</evidence>
<dbReference type="PANTHER" id="PTHR30203:SF33">
    <property type="entry name" value="BLR4455 PROTEIN"/>
    <property type="match status" value="1"/>
</dbReference>
<comment type="subcellular location">
    <subcellularLocation>
        <location evidence="2">Cell membrane</location>
        <topology evidence="2">Lipid-anchor</topology>
    </subcellularLocation>
</comment>
<keyword evidence="2" id="KW-1134">Transmembrane beta strand</keyword>
<dbReference type="InterPro" id="IPR010131">
    <property type="entry name" value="MdtP/NodT-like"/>
</dbReference>
<dbReference type="RefSeq" id="WP_254060534.1">
    <property type="nucleotide sequence ID" value="NZ_BARJ01000002.1"/>
</dbReference>
<reference evidence="4 5" key="1">
    <citation type="submission" date="2013-04" db="EMBL/GenBank/DDBJ databases">
        <title>Gluconobacter oxydans NBRC 3293 whole genome sequence.</title>
        <authorList>
            <person name="Matsutani M."/>
            <person name="Yakushi T."/>
            <person name="Matsushita K."/>
        </authorList>
    </citation>
    <scope>NUCLEOTIDE SEQUENCE [LARGE SCALE GENOMIC DNA]</scope>
    <source>
        <strain evidence="4 5">NBRC 3293</strain>
    </source>
</reference>
<evidence type="ECO:0000256" key="1">
    <source>
        <dbReference type="ARBA" id="ARBA00007613"/>
    </source>
</evidence>
<dbReference type="Proteomes" id="UP000484858">
    <property type="component" value="Unassembled WGS sequence"/>
</dbReference>
<dbReference type="Gene3D" id="2.20.200.10">
    <property type="entry name" value="Outer membrane efflux proteins (OEP)"/>
    <property type="match status" value="1"/>
</dbReference>
<dbReference type="GO" id="GO:0005886">
    <property type="term" value="C:plasma membrane"/>
    <property type="evidence" value="ECO:0007669"/>
    <property type="project" value="UniProtKB-SubCell"/>
</dbReference>
<dbReference type="GO" id="GO:0015562">
    <property type="term" value="F:efflux transmembrane transporter activity"/>
    <property type="evidence" value="ECO:0007669"/>
    <property type="project" value="InterPro"/>
</dbReference>
<organism evidence="4 5">
    <name type="scientific">Gluconobacter oxydans NBRC 3293</name>
    <dbReference type="NCBI Taxonomy" id="1315969"/>
    <lineage>
        <taxon>Bacteria</taxon>
        <taxon>Pseudomonadati</taxon>
        <taxon>Pseudomonadota</taxon>
        <taxon>Alphaproteobacteria</taxon>
        <taxon>Acetobacterales</taxon>
        <taxon>Acetobacteraceae</taxon>
        <taxon>Gluconobacter</taxon>
    </lineage>
</organism>
<name>A0A829WKC4_GLUOY</name>
<dbReference type="Pfam" id="PF02321">
    <property type="entry name" value="OEP"/>
    <property type="match status" value="2"/>
</dbReference>
<comment type="caution">
    <text evidence="4">The sequence shown here is derived from an EMBL/GenBank/DDBJ whole genome shotgun (WGS) entry which is preliminary data.</text>
</comment>
<keyword evidence="2 4" id="KW-0449">Lipoprotein</keyword>
<dbReference type="InterPro" id="IPR003423">
    <property type="entry name" value="OMP_efflux"/>
</dbReference>
<gene>
    <name evidence="4" type="ORF">NBRC3293_0172</name>
</gene>
<evidence type="ECO:0000313" key="4">
    <source>
        <dbReference type="EMBL" id="GEM15675.1"/>
    </source>
</evidence>
<feature type="compositionally biased region" description="Low complexity" evidence="3">
    <location>
        <begin position="1"/>
        <end position="21"/>
    </location>
</feature>
<dbReference type="SUPFAM" id="SSF56954">
    <property type="entry name" value="Outer membrane efflux proteins (OEP)"/>
    <property type="match status" value="1"/>
</dbReference>
<sequence length="556" mass="60409">MKPECSQSSPLQSSPSATASSRRNRSRWRITTALAGVFFIGLASCDLSPEYHPQKFLYPEGWEGKGLMGNAQPADGVVRSDWWTMFNDPILDGLEKRMLAVNPDLQAAAEAFTQARDVARETESRLYPQVTGAAHMSDNKGSLGRLYNNPATSSSLVYESNQAYSGAATWEPDFWNSIRNTTRMQKNLAQASAGQYALARLSLEAELASDYIALRGLDAQNAVYDDSIRYFRAAVEITELRQAGSIGAGLDVSRAETQLYSAQAGKSNLIARRNVMEHAIAVLLNTAPAGFHIAPVKDVKMHFGVVKINAGLPASLLERRPDIAIAERQMAASARAIGVSRAAFYPHITFSAEGGFEDGGFDLASISRAFWKIAVQAVEPAFTGGLRRAALQRSWSQYRSMVDNYRSVVLSAFQDVEDGLTQTRQFKIAQDQQQKAVDAALRTQSMTMALYTGGLSNYLDALVAQQDALQARLAEVEVQTAQVQSSVRLVRALGGGWSASDLPGIKQIDPFGPLQYKGLRTPKPVNGIDSHASPLDNDLRGDQVSANVPQGLTGRP</sequence>
<evidence type="ECO:0000256" key="2">
    <source>
        <dbReference type="RuleBase" id="RU362097"/>
    </source>
</evidence>
<dbReference type="AlphaFoldDB" id="A0A829WKC4"/>
<accession>A0A829WKC4</accession>
<keyword evidence="2" id="KW-0812">Transmembrane</keyword>
<comment type="similarity">
    <text evidence="1 2">Belongs to the outer membrane factor (OMF) (TC 1.B.17) family.</text>
</comment>
<dbReference type="PANTHER" id="PTHR30203">
    <property type="entry name" value="OUTER MEMBRANE CATION EFFLUX PROTEIN"/>
    <property type="match status" value="1"/>
</dbReference>
<feature type="region of interest" description="Disordered" evidence="3">
    <location>
        <begin position="523"/>
        <end position="556"/>
    </location>
</feature>
<proteinExistence type="inferred from homology"/>
<dbReference type="EMBL" id="BARJ01000002">
    <property type="protein sequence ID" value="GEM15675.1"/>
    <property type="molecule type" value="Genomic_DNA"/>
</dbReference>